<dbReference type="EMBL" id="CM042011">
    <property type="protein sequence ID" value="KAI3767929.1"/>
    <property type="molecule type" value="Genomic_DNA"/>
</dbReference>
<reference evidence="1 2" key="2">
    <citation type="journal article" date="2022" name="Mol. Ecol. Resour.">
        <title>The genomes of chicory, endive, great burdock and yacon provide insights into Asteraceae paleo-polyploidization history and plant inulin production.</title>
        <authorList>
            <person name="Fan W."/>
            <person name="Wang S."/>
            <person name="Wang H."/>
            <person name="Wang A."/>
            <person name="Jiang F."/>
            <person name="Liu H."/>
            <person name="Zhao H."/>
            <person name="Xu D."/>
            <person name="Zhang Y."/>
        </authorList>
    </citation>
    <scope>NUCLEOTIDE SEQUENCE [LARGE SCALE GENOMIC DNA]</scope>
    <source>
        <strain evidence="2">cv. Punajuju</strain>
        <tissue evidence="1">Leaves</tissue>
    </source>
</reference>
<evidence type="ECO:0000313" key="1">
    <source>
        <dbReference type="EMBL" id="KAI3767929.1"/>
    </source>
</evidence>
<keyword evidence="2" id="KW-1185">Reference proteome</keyword>
<sequence length="74" mass="8561">MIAGAAGGWWERRATRSVGFAYFAPLCALPSLSLTDFAYKTPKTHRYKETLKYPTQHLLITTLFHFHYLTRLNI</sequence>
<name>A0ACB9F9Y5_CICIN</name>
<dbReference type="Proteomes" id="UP001055811">
    <property type="component" value="Linkage Group LG03"/>
</dbReference>
<evidence type="ECO:0000313" key="2">
    <source>
        <dbReference type="Proteomes" id="UP001055811"/>
    </source>
</evidence>
<comment type="caution">
    <text evidence="1">The sequence shown here is derived from an EMBL/GenBank/DDBJ whole genome shotgun (WGS) entry which is preliminary data.</text>
</comment>
<accession>A0ACB9F9Y5</accession>
<organism evidence="1 2">
    <name type="scientific">Cichorium intybus</name>
    <name type="common">Chicory</name>
    <dbReference type="NCBI Taxonomy" id="13427"/>
    <lineage>
        <taxon>Eukaryota</taxon>
        <taxon>Viridiplantae</taxon>
        <taxon>Streptophyta</taxon>
        <taxon>Embryophyta</taxon>
        <taxon>Tracheophyta</taxon>
        <taxon>Spermatophyta</taxon>
        <taxon>Magnoliopsida</taxon>
        <taxon>eudicotyledons</taxon>
        <taxon>Gunneridae</taxon>
        <taxon>Pentapetalae</taxon>
        <taxon>asterids</taxon>
        <taxon>campanulids</taxon>
        <taxon>Asterales</taxon>
        <taxon>Asteraceae</taxon>
        <taxon>Cichorioideae</taxon>
        <taxon>Cichorieae</taxon>
        <taxon>Cichoriinae</taxon>
        <taxon>Cichorium</taxon>
    </lineage>
</organism>
<protein>
    <submittedName>
        <fullName evidence="1">Uncharacterized protein</fullName>
    </submittedName>
</protein>
<proteinExistence type="predicted"/>
<gene>
    <name evidence="1" type="ORF">L2E82_18358</name>
</gene>
<reference evidence="2" key="1">
    <citation type="journal article" date="2022" name="Mol. Ecol. Resour.">
        <title>The genomes of chicory, endive, great burdock and yacon provide insights into Asteraceae palaeo-polyploidization history and plant inulin production.</title>
        <authorList>
            <person name="Fan W."/>
            <person name="Wang S."/>
            <person name="Wang H."/>
            <person name="Wang A."/>
            <person name="Jiang F."/>
            <person name="Liu H."/>
            <person name="Zhao H."/>
            <person name="Xu D."/>
            <person name="Zhang Y."/>
        </authorList>
    </citation>
    <scope>NUCLEOTIDE SEQUENCE [LARGE SCALE GENOMIC DNA]</scope>
    <source>
        <strain evidence="2">cv. Punajuju</strain>
    </source>
</reference>